<keyword evidence="1" id="KW-0812">Transmembrane</keyword>
<accession>A0A1M4VA34</accession>
<dbReference type="STRING" id="1123243.SAMN02745190_00939"/>
<organism evidence="2 3">
    <name type="scientific">Schwartzia succinivorans DSM 10502</name>
    <dbReference type="NCBI Taxonomy" id="1123243"/>
    <lineage>
        <taxon>Bacteria</taxon>
        <taxon>Bacillati</taxon>
        <taxon>Bacillota</taxon>
        <taxon>Negativicutes</taxon>
        <taxon>Selenomonadales</taxon>
        <taxon>Selenomonadaceae</taxon>
        <taxon>Schwartzia</taxon>
    </lineage>
</organism>
<dbReference type="Proteomes" id="UP000184404">
    <property type="component" value="Unassembled WGS sequence"/>
</dbReference>
<proteinExistence type="predicted"/>
<dbReference type="EMBL" id="FQUG01000003">
    <property type="protein sequence ID" value="SHE65839.1"/>
    <property type="molecule type" value="Genomic_DNA"/>
</dbReference>
<sequence>MKCKYCNADVSVAEKICPHCNHPVNEDNPETIAKKKKSRWLAVGIAAIAIIFIVTTVGMIMSSNSATTSAVNSAVNKNSAPAGKTIGITYTLLHERFNDNVNVKKQDILMKNVTNGDFSYNLDKSILLSGSVDPGSKEVTKLQIIAKPTNRDESIKMLTAIGVIVESLYPSDANRMRDTVLGEMGFKQGGDIRNANNSAVHDNFKFHFAAVPEVGYVFTVTNKDAAE</sequence>
<evidence type="ECO:0000256" key="1">
    <source>
        <dbReference type="SAM" id="Phobius"/>
    </source>
</evidence>
<reference evidence="2 3" key="1">
    <citation type="submission" date="2016-11" db="EMBL/GenBank/DDBJ databases">
        <authorList>
            <person name="Jaros S."/>
            <person name="Januszkiewicz K."/>
            <person name="Wedrychowicz H."/>
        </authorList>
    </citation>
    <scope>NUCLEOTIDE SEQUENCE [LARGE SCALE GENOMIC DNA]</scope>
    <source>
        <strain evidence="2 3">DSM 10502</strain>
    </source>
</reference>
<keyword evidence="1" id="KW-0472">Membrane</keyword>
<keyword evidence="1" id="KW-1133">Transmembrane helix</keyword>
<evidence type="ECO:0000313" key="2">
    <source>
        <dbReference type="EMBL" id="SHE65839.1"/>
    </source>
</evidence>
<name>A0A1M4VA34_9FIRM</name>
<protein>
    <submittedName>
        <fullName evidence="2">Uncharacterized protein</fullName>
    </submittedName>
</protein>
<dbReference type="RefSeq" id="WP_072935012.1">
    <property type="nucleotide sequence ID" value="NZ_FQUG01000003.1"/>
</dbReference>
<dbReference type="OrthoDB" id="3035034at2"/>
<dbReference type="AlphaFoldDB" id="A0A1M4VA34"/>
<gene>
    <name evidence="2" type="ORF">SAMN02745190_00939</name>
</gene>
<feature type="transmembrane region" description="Helical" evidence="1">
    <location>
        <begin position="40"/>
        <end position="61"/>
    </location>
</feature>
<evidence type="ECO:0000313" key="3">
    <source>
        <dbReference type="Proteomes" id="UP000184404"/>
    </source>
</evidence>
<keyword evidence="3" id="KW-1185">Reference proteome</keyword>